<dbReference type="InterPro" id="IPR010624">
    <property type="entry name" value="KaiC_dom"/>
</dbReference>
<name>A0A1D9FWR3_MOOP1</name>
<dbReference type="EMBL" id="CP017708">
    <property type="protein sequence ID" value="AOY79812.1"/>
    <property type="molecule type" value="Genomic_DNA"/>
</dbReference>
<protein>
    <submittedName>
        <fullName evidence="4">AAA family ATPase</fullName>
    </submittedName>
</protein>
<dbReference type="PANTHER" id="PTHR43637">
    <property type="entry name" value="UPF0273 PROTEIN TM_0370"/>
    <property type="match status" value="1"/>
</dbReference>
<evidence type="ECO:0000313" key="5">
    <source>
        <dbReference type="Proteomes" id="UP000176944"/>
    </source>
</evidence>
<dbReference type="Proteomes" id="UP000176944">
    <property type="component" value="Chromosome"/>
</dbReference>
<reference evidence="5" key="1">
    <citation type="submission" date="2016-10" db="EMBL/GenBank/DDBJ databases">
        <title>Comparative genomics uncovers the prolific and rare metabolic potential of the cyanobacterial genus Moorea.</title>
        <authorList>
            <person name="Leao T."/>
            <person name="Castelao G."/>
            <person name="Korobeynikov A."/>
            <person name="Monroe E.A."/>
            <person name="Podell S."/>
            <person name="Glukhov E."/>
            <person name="Allen E."/>
            <person name="Gerwick W.H."/>
            <person name="Gerwick L."/>
        </authorList>
    </citation>
    <scope>NUCLEOTIDE SEQUENCE [LARGE SCALE GENOMIC DNA]</scope>
    <source>
        <strain evidence="5">JHB</strain>
    </source>
</reference>
<dbReference type="InterPro" id="IPR014774">
    <property type="entry name" value="KaiC-like_dom"/>
</dbReference>
<dbReference type="SUPFAM" id="SSF52540">
    <property type="entry name" value="P-loop containing nucleoside triphosphate hydrolases"/>
    <property type="match status" value="3"/>
</dbReference>
<dbReference type="PROSITE" id="PS51146">
    <property type="entry name" value="KAIC"/>
    <property type="match status" value="2"/>
</dbReference>
<keyword evidence="2" id="KW-0067">ATP-binding</keyword>
<dbReference type="AlphaFoldDB" id="A0A1D9FWR3"/>
<feature type="domain" description="KaiC" evidence="3">
    <location>
        <begin position="5"/>
        <end position="238"/>
    </location>
</feature>
<dbReference type="PANTHER" id="PTHR43637:SF1">
    <property type="entry name" value="UPF0273 PROTEIN TM_0370"/>
    <property type="match status" value="1"/>
</dbReference>
<sequence length="738" mass="82647">MPKIKLMPTGVPNLDAVLGGGFPIYSLNILAGAPGTGKTILVQQILFNTIKHQPHKRALYLSTLSEPTLKVVRYMQHFQFFDAQVFGEQVIYSDIGSFLIEQPMPRLADHIVGLVNQNQAEVIVIDSFKAIADLTEKSGDFRRFCYELSVRLASARCTTFLVSESDRSQINHSAEFALADGIIYLSTHEEAGEQRRWLQVHKLRGLAPYMEPFPFVITNVGVRILSPTLTLRQKSVSWSVPAGRMVMGIPGLDQLLRGGIPYGRSIILSGVAGTGKTTFGLQFLMAGVDRGEKGLLFSFEETPSHLSQMAAGFGWDLELLIQQEMLRIVFVTQTNIRVEEHLDQIAQEIASFQPQRFVVDSISVLFYKVNNRAIQREKTFQLATLMQQIGGVGIFISGIPAHETGHLSSFGVEETIVDGMIVLSKELVGRRRDRYLEVFKMRASDHVCGSHRMAITENGIEILYSASQISPPSTTESLKFIEDAPYLVFGSLEKLLPGKIPYNTACLVEGAPGLGKSTLAYQFLLSGLHRQESVLYISADIPRQQVYQTLPSWGLLPDPYLEAGQLVILDTFSPMVETLPSTSVHLNLNDPEMLLLRIAQQLEQMPKPCRVIFDSLTPLLISCTPREFIKLVYRKNRQLRQPDVAVLDIFAQDGIEKSDRYNLLNLYDLVVDLYSPDWDEMNHGEDIGYKNWLRISKIRGAKADQRPYPYSISPTKGIVIESTPSQSKIIDHNSFPKQ</sequence>
<proteinExistence type="predicted"/>
<evidence type="ECO:0000256" key="1">
    <source>
        <dbReference type="ARBA" id="ARBA00022741"/>
    </source>
</evidence>
<evidence type="ECO:0000256" key="2">
    <source>
        <dbReference type="ARBA" id="ARBA00022840"/>
    </source>
</evidence>
<feature type="domain" description="KaiC" evidence="3">
    <location>
        <begin position="243"/>
        <end position="477"/>
    </location>
</feature>
<evidence type="ECO:0000313" key="4">
    <source>
        <dbReference type="EMBL" id="AOY79812.1"/>
    </source>
</evidence>
<dbReference type="InterPro" id="IPR027417">
    <property type="entry name" value="P-loop_NTPase"/>
</dbReference>
<organism evidence="4 5">
    <name type="scientific">Moorena producens (strain JHB)</name>
    <dbReference type="NCBI Taxonomy" id="1454205"/>
    <lineage>
        <taxon>Bacteria</taxon>
        <taxon>Bacillati</taxon>
        <taxon>Cyanobacteriota</taxon>
        <taxon>Cyanophyceae</taxon>
        <taxon>Coleofasciculales</taxon>
        <taxon>Coleofasciculaceae</taxon>
        <taxon>Moorena</taxon>
    </lineage>
</organism>
<accession>A0A1D9FWR3</accession>
<dbReference type="GO" id="GO:0005524">
    <property type="term" value="F:ATP binding"/>
    <property type="evidence" value="ECO:0007669"/>
    <property type="project" value="UniProtKB-KW"/>
</dbReference>
<gene>
    <name evidence="4" type="ORF">BJP36_07595</name>
</gene>
<keyword evidence="1" id="KW-0547">Nucleotide-binding</keyword>
<dbReference type="Gene3D" id="3.40.50.300">
    <property type="entry name" value="P-loop containing nucleotide triphosphate hydrolases"/>
    <property type="match status" value="3"/>
</dbReference>
<evidence type="ECO:0000259" key="3">
    <source>
        <dbReference type="PROSITE" id="PS51146"/>
    </source>
</evidence>
<dbReference type="Pfam" id="PF06745">
    <property type="entry name" value="ATPase"/>
    <property type="match status" value="3"/>
</dbReference>